<dbReference type="PANTHER" id="PTHR37299:SF1">
    <property type="entry name" value="STAGE 0 SPORULATION PROTEIN A HOMOLOG"/>
    <property type="match status" value="1"/>
</dbReference>
<keyword evidence="1" id="KW-0597">Phosphoprotein</keyword>
<organism evidence="4 5">
    <name type="scientific">Flagellimonas lutimaris</name>
    <dbReference type="NCBI Taxonomy" id="475082"/>
    <lineage>
        <taxon>Bacteria</taxon>
        <taxon>Pseudomonadati</taxon>
        <taxon>Bacteroidota</taxon>
        <taxon>Flavobacteriia</taxon>
        <taxon>Flavobacteriales</taxon>
        <taxon>Flavobacteriaceae</taxon>
        <taxon>Flagellimonas</taxon>
    </lineage>
</organism>
<proteinExistence type="predicted"/>
<dbReference type="SMART" id="SM00448">
    <property type="entry name" value="REC"/>
    <property type="match status" value="1"/>
</dbReference>
<evidence type="ECO:0000313" key="5">
    <source>
        <dbReference type="Proteomes" id="UP000266067"/>
    </source>
</evidence>
<feature type="domain" description="HTH LytTR-type" evidence="3">
    <location>
        <begin position="138"/>
        <end position="198"/>
    </location>
</feature>
<dbReference type="Proteomes" id="UP000266067">
    <property type="component" value="Unassembled WGS sequence"/>
</dbReference>
<dbReference type="InterPro" id="IPR007492">
    <property type="entry name" value="LytTR_DNA-bd_dom"/>
</dbReference>
<dbReference type="InterPro" id="IPR046947">
    <property type="entry name" value="LytR-like"/>
</dbReference>
<dbReference type="InterPro" id="IPR001789">
    <property type="entry name" value="Sig_transdc_resp-reg_receiver"/>
</dbReference>
<comment type="caution">
    <text evidence="4">The sequence shown here is derived from an EMBL/GenBank/DDBJ whole genome shotgun (WGS) entry which is preliminary data.</text>
</comment>
<accession>A0A3A1NCN2</accession>
<dbReference type="Gene3D" id="3.40.50.2300">
    <property type="match status" value="1"/>
</dbReference>
<reference evidence="4 5" key="1">
    <citation type="submission" date="2018-08" db="EMBL/GenBank/DDBJ databases">
        <title>Proposal of Muricauda 72 sp.nov. and Muricauda NH166 sp.nov., isolated from seawater.</title>
        <authorList>
            <person name="Cheng H."/>
            <person name="Wu Y.-H."/>
            <person name="Guo L.-L."/>
            <person name="Xu X.-W."/>
        </authorList>
    </citation>
    <scope>NUCLEOTIDE SEQUENCE [LARGE SCALE GENOMIC DNA]</scope>
    <source>
        <strain evidence="4 5">KCTC 22173</strain>
    </source>
</reference>
<dbReference type="PANTHER" id="PTHR37299">
    <property type="entry name" value="TRANSCRIPTIONAL REGULATOR-RELATED"/>
    <property type="match status" value="1"/>
</dbReference>
<dbReference type="OrthoDB" id="2168082at2"/>
<dbReference type="SMART" id="SM00850">
    <property type="entry name" value="LytTR"/>
    <property type="match status" value="1"/>
</dbReference>
<dbReference type="Pfam" id="PF00072">
    <property type="entry name" value="Response_reg"/>
    <property type="match status" value="1"/>
</dbReference>
<evidence type="ECO:0000313" key="4">
    <source>
        <dbReference type="EMBL" id="RIV35994.1"/>
    </source>
</evidence>
<evidence type="ECO:0000259" key="2">
    <source>
        <dbReference type="PROSITE" id="PS50110"/>
    </source>
</evidence>
<evidence type="ECO:0000259" key="3">
    <source>
        <dbReference type="PROSITE" id="PS50930"/>
    </source>
</evidence>
<dbReference type="GO" id="GO:0003677">
    <property type="term" value="F:DNA binding"/>
    <property type="evidence" value="ECO:0007669"/>
    <property type="project" value="UniProtKB-KW"/>
</dbReference>
<feature type="modified residue" description="4-aspartylphosphate" evidence="1">
    <location>
        <position position="53"/>
    </location>
</feature>
<dbReference type="Gene3D" id="2.40.50.1020">
    <property type="entry name" value="LytTr DNA-binding domain"/>
    <property type="match status" value="1"/>
</dbReference>
<dbReference type="SUPFAM" id="SSF52172">
    <property type="entry name" value="CheY-like"/>
    <property type="match status" value="1"/>
</dbReference>
<dbReference type="PROSITE" id="PS50930">
    <property type="entry name" value="HTH_LYTTR"/>
    <property type="match status" value="1"/>
</dbReference>
<keyword evidence="4" id="KW-0238">DNA-binding</keyword>
<keyword evidence="5" id="KW-1185">Reference proteome</keyword>
<dbReference type="EMBL" id="QXFH01000068">
    <property type="protein sequence ID" value="RIV35994.1"/>
    <property type="molecule type" value="Genomic_DNA"/>
</dbReference>
<dbReference type="GO" id="GO:0000156">
    <property type="term" value="F:phosphorelay response regulator activity"/>
    <property type="evidence" value="ECO:0007669"/>
    <property type="project" value="InterPro"/>
</dbReference>
<feature type="domain" description="Response regulatory" evidence="2">
    <location>
        <begin position="3"/>
        <end position="113"/>
    </location>
</feature>
<dbReference type="AlphaFoldDB" id="A0A3A1NCN2"/>
<dbReference type="InterPro" id="IPR011006">
    <property type="entry name" value="CheY-like_superfamily"/>
</dbReference>
<dbReference type="RefSeq" id="WP_119606692.1">
    <property type="nucleotide sequence ID" value="NZ_QXFH01000068.1"/>
</dbReference>
<evidence type="ECO:0000256" key="1">
    <source>
        <dbReference type="PROSITE-ProRule" id="PRU00169"/>
    </source>
</evidence>
<name>A0A3A1NCN2_9FLAO</name>
<gene>
    <name evidence="4" type="ORF">D2V08_03345</name>
</gene>
<dbReference type="PROSITE" id="PS50110">
    <property type="entry name" value="RESPONSE_REGULATORY"/>
    <property type="match status" value="1"/>
</dbReference>
<protein>
    <submittedName>
        <fullName evidence="4">DNA-binding response regulator</fullName>
    </submittedName>
</protein>
<dbReference type="Pfam" id="PF04397">
    <property type="entry name" value="LytTR"/>
    <property type="match status" value="1"/>
</dbReference>
<sequence length="229" mass="26515">MTKCLIIEDEKEAQDMLLGYIQKTPFLECIGVFESGLDVTRDLMLKAHIMFLDIQLPGLNGLSYLRTLNTPPKVIITTAFQNYAVEAFDYQASDYLLKPFSYERFLKAVDRTMSIKKVIDVAPVRSLFIYADKVYHNLNIDDILFVKAEVDYVKIITAKKNYLVLDSLSNWQAKLEPFNFNRVHRSFLVPISKIERIEGNRIVIHDFIIPIGNKYKDDLISRIIDKGNR</sequence>